<comment type="caution">
    <text evidence="1">The sequence shown here is derived from an EMBL/GenBank/DDBJ whole genome shotgun (WGS) entry which is preliminary data.</text>
</comment>
<organism evidence="1 2">
    <name type="scientific">Aureibacillus halotolerans</name>
    <dbReference type="NCBI Taxonomy" id="1508390"/>
    <lineage>
        <taxon>Bacteria</taxon>
        <taxon>Bacillati</taxon>
        <taxon>Bacillota</taxon>
        <taxon>Bacilli</taxon>
        <taxon>Bacillales</taxon>
        <taxon>Bacillaceae</taxon>
        <taxon>Aureibacillus</taxon>
    </lineage>
</organism>
<evidence type="ECO:0000313" key="2">
    <source>
        <dbReference type="Proteomes" id="UP000295632"/>
    </source>
</evidence>
<dbReference type="OrthoDB" id="2388772at2"/>
<sequence length="181" mass="21111">MRTYTLQDDSYFSKKSRVMLVDEANKEIGCIQKESVEGYEKKHVFSFTWLEHEECVTLGIKKKGVSRLVKADYGVVFNDRTYQLSDRIGRNLLYFSVRGSLQAGEIRFEENWDEDVEIYIKGEKTGFIKSKKNDSKVTYDFEPSITELSVEFAVSVLMYYMVKIYRHEANVVGDLLEDLFS</sequence>
<evidence type="ECO:0000313" key="1">
    <source>
        <dbReference type="EMBL" id="TDQ40803.1"/>
    </source>
</evidence>
<name>A0A4R6U7C1_9BACI</name>
<gene>
    <name evidence="1" type="ORF">EV213_105149</name>
</gene>
<protein>
    <submittedName>
        <fullName evidence="1">Uncharacterized protein</fullName>
    </submittedName>
</protein>
<accession>A0A4R6U7C1</accession>
<keyword evidence="2" id="KW-1185">Reference proteome</keyword>
<dbReference type="EMBL" id="SNYJ01000005">
    <property type="protein sequence ID" value="TDQ40803.1"/>
    <property type="molecule type" value="Genomic_DNA"/>
</dbReference>
<dbReference type="Proteomes" id="UP000295632">
    <property type="component" value="Unassembled WGS sequence"/>
</dbReference>
<proteinExistence type="predicted"/>
<dbReference type="AlphaFoldDB" id="A0A4R6U7C1"/>
<reference evidence="1 2" key="1">
    <citation type="submission" date="2019-03" db="EMBL/GenBank/DDBJ databases">
        <title>Genomic Encyclopedia of Type Strains, Phase IV (KMG-IV): sequencing the most valuable type-strain genomes for metagenomic binning, comparative biology and taxonomic classification.</title>
        <authorList>
            <person name="Goeker M."/>
        </authorList>
    </citation>
    <scope>NUCLEOTIDE SEQUENCE [LARGE SCALE GENOMIC DNA]</scope>
    <source>
        <strain evidence="1 2">DSM 28697</strain>
    </source>
</reference>
<dbReference type="RefSeq" id="WP_133579996.1">
    <property type="nucleotide sequence ID" value="NZ_SNYJ01000005.1"/>
</dbReference>